<feature type="compositionally biased region" description="Acidic residues" evidence="6">
    <location>
        <begin position="807"/>
        <end position="824"/>
    </location>
</feature>
<feature type="compositionally biased region" description="Acidic residues" evidence="6">
    <location>
        <begin position="774"/>
        <end position="789"/>
    </location>
</feature>
<dbReference type="GO" id="GO:0072344">
    <property type="term" value="P:rescue of stalled ribosome"/>
    <property type="evidence" value="ECO:0007669"/>
    <property type="project" value="TreeGrafter"/>
</dbReference>
<dbReference type="RefSeq" id="XP_016242358.1">
    <property type="nucleotide sequence ID" value="XM_016399990.1"/>
</dbReference>
<keyword evidence="10" id="KW-1185">Reference proteome</keyword>
<feature type="compositionally biased region" description="Basic residues" evidence="6">
    <location>
        <begin position="870"/>
        <end position="881"/>
    </location>
</feature>
<dbReference type="PANTHER" id="PTHR15239">
    <property type="entry name" value="NUCLEAR EXPORT MEDIATOR FACTOR NEMF"/>
    <property type="match status" value="1"/>
</dbReference>
<evidence type="ECO:0000256" key="4">
    <source>
        <dbReference type="ARBA" id="ARBA00023054"/>
    </source>
</evidence>
<evidence type="ECO:0000256" key="2">
    <source>
        <dbReference type="ARBA" id="ARBA00008318"/>
    </source>
</evidence>
<feature type="compositionally biased region" description="Basic residues" evidence="6">
    <location>
        <begin position="1114"/>
        <end position="1125"/>
    </location>
</feature>
<comment type="subcellular location">
    <subcellularLocation>
        <location evidence="1">Cytoplasm</location>
    </subcellularLocation>
</comment>
<evidence type="ECO:0000259" key="8">
    <source>
        <dbReference type="Pfam" id="PF11923"/>
    </source>
</evidence>
<feature type="region of interest" description="Disordered" evidence="6">
    <location>
        <begin position="1095"/>
        <end position="1125"/>
    </location>
</feature>
<feature type="compositionally biased region" description="Gly residues" evidence="6">
    <location>
        <begin position="1095"/>
        <end position="1113"/>
    </location>
</feature>
<feature type="region of interest" description="Disordered" evidence="6">
    <location>
        <begin position="724"/>
        <end position="971"/>
    </location>
</feature>
<feature type="region of interest" description="Disordered" evidence="6">
    <location>
        <begin position="441"/>
        <end position="477"/>
    </location>
</feature>
<proteinExistence type="inferred from homology"/>
<dbReference type="EMBL" id="KN847048">
    <property type="protein sequence ID" value="KIW22142.1"/>
    <property type="molecule type" value="Genomic_DNA"/>
</dbReference>
<dbReference type="Pfam" id="PF05833">
    <property type="entry name" value="NFACT_N"/>
    <property type="match status" value="1"/>
</dbReference>
<evidence type="ECO:0000256" key="3">
    <source>
        <dbReference type="ARBA" id="ARBA00022490"/>
    </source>
</evidence>
<dbReference type="Pfam" id="PF11923">
    <property type="entry name" value="NFACT-C"/>
    <property type="match status" value="1"/>
</dbReference>
<feature type="domain" description="NFACT RNA-binding" evidence="7">
    <location>
        <begin position="553"/>
        <end position="666"/>
    </location>
</feature>
<dbReference type="STRING" id="569365.A0A0D2ABK4"/>
<dbReference type="GO" id="GO:0043023">
    <property type="term" value="F:ribosomal large subunit binding"/>
    <property type="evidence" value="ECO:0007669"/>
    <property type="project" value="TreeGrafter"/>
</dbReference>
<dbReference type="PANTHER" id="PTHR15239:SF6">
    <property type="entry name" value="RIBOSOME QUALITY CONTROL COMPLEX SUBUNIT NEMF"/>
    <property type="match status" value="1"/>
</dbReference>
<dbReference type="GeneID" id="27351657"/>
<name>A0A0D2ABK4_9EURO</name>
<feature type="region of interest" description="Disordered" evidence="6">
    <location>
        <begin position="269"/>
        <end position="288"/>
    </location>
</feature>
<dbReference type="GO" id="GO:0000049">
    <property type="term" value="F:tRNA binding"/>
    <property type="evidence" value="ECO:0007669"/>
    <property type="project" value="TreeGrafter"/>
</dbReference>
<accession>A0A0D2ABK4</accession>
<feature type="compositionally biased region" description="Basic and acidic residues" evidence="6">
    <location>
        <begin position="903"/>
        <end position="927"/>
    </location>
</feature>
<dbReference type="OrthoDB" id="207084at2759"/>
<dbReference type="AlphaFoldDB" id="A0A0D2ABK4"/>
<evidence type="ECO:0000256" key="1">
    <source>
        <dbReference type="ARBA" id="ARBA00004496"/>
    </source>
</evidence>
<dbReference type="GO" id="GO:0005737">
    <property type="term" value="C:cytoplasm"/>
    <property type="evidence" value="ECO:0007669"/>
    <property type="project" value="UniProtKB-SubCell"/>
</dbReference>
<feature type="compositionally biased region" description="Acidic residues" evidence="6">
    <location>
        <begin position="442"/>
        <end position="466"/>
    </location>
</feature>
<reference evidence="9 10" key="1">
    <citation type="submission" date="2015-01" db="EMBL/GenBank/DDBJ databases">
        <title>The Genome Sequence of Cladophialophora immunda CBS83496.</title>
        <authorList>
            <consortium name="The Broad Institute Genomics Platform"/>
            <person name="Cuomo C."/>
            <person name="de Hoog S."/>
            <person name="Gorbushina A."/>
            <person name="Stielow B."/>
            <person name="Teixiera M."/>
            <person name="Abouelleil A."/>
            <person name="Chapman S.B."/>
            <person name="Priest M."/>
            <person name="Young S.K."/>
            <person name="Wortman J."/>
            <person name="Nusbaum C."/>
            <person name="Birren B."/>
        </authorList>
    </citation>
    <scope>NUCLEOTIDE SEQUENCE [LARGE SCALE GENOMIC DNA]</scope>
    <source>
        <strain evidence="9 10">CBS 83496</strain>
    </source>
</reference>
<feature type="compositionally biased region" description="Low complexity" evidence="6">
    <location>
        <begin position="841"/>
        <end position="859"/>
    </location>
</feature>
<feature type="compositionally biased region" description="Acidic residues" evidence="6">
    <location>
        <begin position="741"/>
        <end position="757"/>
    </location>
</feature>
<dbReference type="Proteomes" id="UP000054466">
    <property type="component" value="Unassembled WGS sequence"/>
</dbReference>
<sequence length="1125" mass="123528">MKQRFSSLDVKVIANELSTSLTGLRLSNVYDLSSRIFLFKFAKPGRREQLLLDSGFRCHLTSFSRTAATQPSAFVSRLRHYLKSKRVTGISQVGTDRVIEISFSDGLYRLFLEFFAAGNIIVTDADLNVLALQRQVNEGDADVDVKLGGKYKLEPKQNFHGVPPISEERVREVLQKAVERSKAAKEVGGKKAKRAKGVDDLGKALSAGFPEFPQHLLEHAFRETGVDPTLKADDVLGDSKSLRTVMTALQTADEIFKSLGTGQSKGYIIAKQKSPPPGETEPSGAQETTRESVLYDDFHPFRPIQFQNKPGVHILEFDGFNRTVDEFYSSIESQKLESRLTEREEIAKRKLQVAKDEHEKRLAGLQQVQELHVRKAQAIEANIHRVEEACAAVNGLIAQGMDWIDIGKLIENEQKRGNVVAQMVKLPLKLEENTVTLLLDEPSFDEGYESDEEDETDDEAESDEEDQGTRGKGGSSTDKRLAIDIDLALSPWANARLYHDQKKSAAVKEKKTVEASSKALKSAEQKIEADLKKGLKQEKAVLRPARKQFWFEKFLYFISSDGYLVIGGKDAQQNELLYRRYLKKGDVYVHADLQGASSVIVKNNPRTPDAPIPPSTLSQAGTLTVCTSSAWDSKALMGAWWVNADQVSKTAPTGEYLTAGGFVIRGRKIQLTPSQLLLGFGVLWLISEESRVNHGKHRLDRTESMLPGEAEALANDVRGFSTGKQDVSEEVGPDQGQAVPDVEDAADAAVEEEEDDDHGAALNEVPELPGNVDGDADDRDSTDTSEAEEERSNPLQANLAQSCQDTKDDDDEEDKLSVGIEDETKEQHSDEASQGEESDDTPATQPSTRASTPASASQAMAKSKPAQLARGKRTKLKRAQKKYADQDEEDRALAMQLLGSNRSQERKEAAEAEKAVREAKAQADKERRRAQHSKAAERERLRRDRLEKAAASGANGGEGADLDEDDELSKEQLEQERRELLDIDRLVPMPEPGDELLAAIPVVAPWTALARQKYKIKLQPGNVKKGKVVREILGFWTSLATRGPKVVDEQNREKEKVWRREMDLLKEWRLEEIVGALPVKGCRIVQSGGLGGALGGGSAGGGGGGGGKGGGGKGKGKAGGGKKGR</sequence>
<organism evidence="9 10">
    <name type="scientific">Cladophialophora immunda</name>
    <dbReference type="NCBI Taxonomy" id="569365"/>
    <lineage>
        <taxon>Eukaryota</taxon>
        <taxon>Fungi</taxon>
        <taxon>Dikarya</taxon>
        <taxon>Ascomycota</taxon>
        <taxon>Pezizomycotina</taxon>
        <taxon>Eurotiomycetes</taxon>
        <taxon>Chaetothyriomycetidae</taxon>
        <taxon>Chaetothyriales</taxon>
        <taxon>Herpotrichiellaceae</taxon>
        <taxon>Cladophialophora</taxon>
    </lineage>
</organism>
<evidence type="ECO:0000256" key="6">
    <source>
        <dbReference type="SAM" id="MobiDB-lite"/>
    </source>
</evidence>
<comment type="similarity">
    <text evidence="2">Belongs to the NEMF family.</text>
</comment>
<dbReference type="HOGENOM" id="CLU_003612_1_1_1"/>
<dbReference type="Gene3D" id="2.30.310.10">
    <property type="entry name" value="ibrinogen binding protein from staphylococcus aureus domain"/>
    <property type="match status" value="1"/>
</dbReference>
<dbReference type="InterPro" id="IPR008532">
    <property type="entry name" value="NFACT_RNA-bd"/>
</dbReference>
<dbReference type="GO" id="GO:1990112">
    <property type="term" value="C:RQC complex"/>
    <property type="evidence" value="ECO:0007669"/>
    <property type="project" value="TreeGrafter"/>
</dbReference>
<evidence type="ECO:0000313" key="10">
    <source>
        <dbReference type="Proteomes" id="UP000054466"/>
    </source>
</evidence>
<dbReference type="VEuPathDB" id="FungiDB:PV07_12463"/>
<protein>
    <recommendedName>
        <fullName evidence="5">Ribosome quality control complex subunit 2</fullName>
    </recommendedName>
</protein>
<evidence type="ECO:0000313" key="9">
    <source>
        <dbReference type="EMBL" id="KIW22142.1"/>
    </source>
</evidence>
<feature type="compositionally biased region" description="Basic and acidic residues" evidence="6">
    <location>
        <begin position="934"/>
        <end position="948"/>
    </location>
</feature>
<evidence type="ECO:0000259" key="7">
    <source>
        <dbReference type="Pfam" id="PF05670"/>
    </source>
</evidence>
<keyword evidence="4" id="KW-0175">Coiled coil</keyword>
<feature type="domain" description="NFACT protein C-terminal" evidence="8">
    <location>
        <begin position="978"/>
        <end position="1085"/>
    </location>
</feature>
<dbReference type="Pfam" id="PF05670">
    <property type="entry name" value="NFACT-R_1"/>
    <property type="match status" value="1"/>
</dbReference>
<evidence type="ECO:0000256" key="5">
    <source>
        <dbReference type="ARBA" id="ARBA00070414"/>
    </source>
</evidence>
<feature type="compositionally biased region" description="Polar residues" evidence="6">
    <location>
        <begin position="793"/>
        <end position="804"/>
    </location>
</feature>
<dbReference type="FunFam" id="2.30.310.10:FF:000003">
    <property type="entry name" value="Zinc knuckle domain containing protein"/>
    <property type="match status" value="1"/>
</dbReference>
<dbReference type="GO" id="GO:1990116">
    <property type="term" value="P:ribosome-associated ubiquitin-dependent protein catabolic process"/>
    <property type="evidence" value="ECO:0007669"/>
    <property type="project" value="TreeGrafter"/>
</dbReference>
<dbReference type="InterPro" id="IPR021846">
    <property type="entry name" value="NFACT-C"/>
</dbReference>
<dbReference type="InterPro" id="IPR051608">
    <property type="entry name" value="RQC_Subunit_NEMF"/>
</dbReference>
<keyword evidence="3" id="KW-0963">Cytoplasm</keyword>
<gene>
    <name evidence="9" type="ORF">PV07_12463</name>
</gene>